<gene>
    <name evidence="1" type="ORF">FCN80_11350</name>
</gene>
<evidence type="ECO:0000313" key="1">
    <source>
        <dbReference type="EMBL" id="TKI06109.1"/>
    </source>
</evidence>
<dbReference type="Proteomes" id="UP000305202">
    <property type="component" value="Unassembled WGS sequence"/>
</dbReference>
<sequence>MRVNNAPAATSLALSFVILLNLTGCGTTPPSYPTLTALPGKNKDLNHFQQDDYRCRNYAAQMLASRPGVDGVGQSAGAVAVGTAGGAAAGALIGAASNNAGPGALIGAGSGMLLGGMAAASGRHQSAAAAQQQYDNYYGQCITARGDTIMQPQPSTVMVAQPAYYAPPVYYYAPGGYYRY</sequence>
<reference evidence="1 2" key="1">
    <citation type="submission" date="2019-04" db="EMBL/GenBank/DDBJ databases">
        <authorList>
            <person name="Li M."/>
            <person name="Gao C."/>
        </authorList>
    </citation>
    <scope>NUCLEOTIDE SEQUENCE [LARGE SCALE GENOMIC DNA]</scope>
    <source>
        <strain evidence="1 2">BGMRC 2031</strain>
    </source>
</reference>
<accession>A0ABY2SLP0</accession>
<keyword evidence="2" id="KW-1185">Reference proteome</keyword>
<dbReference type="RefSeq" id="WP_136990276.1">
    <property type="nucleotide sequence ID" value="NZ_SZPQ01000015.1"/>
</dbReference>
<evidence type="ECO:0000313" key="2">
    <source>
        <dbReference type="Proteomes" id="UP000305202"/>
    </source>
</evidence>
<protein>
    <submittedName>
        <fullName evidence="1">Glycine zipper family protein</fullName>
    </submittedName>
</protein>
<proteinExistence type="predicted"/>
<comment type="caution">
    <text evidence="1">The sequence shown here is derived from an EMBL/GenBank/DDBJ whole genome shotgun (WGS) entry which is preliminary data.</text>
</comment>
<organism evidence="1 2">
    <name type="scientific">Martelella alba</name>
    <dbReference type="NCBI Taxonomy" id="2590451"/>
    <lineage>
        <taxon>Bacteria</taxon>
        <taxon>Pseudomonadati</taxon>
        <taxon>Pseudomonadota</taxon>
        <taxon>Alphaproteobacteria</taxon>
        <taxon>Hyphomicrobiales</taxon>
        <taxon>Aurantimonadaceae</taxon>
        <taxon>Martelella</taxon>
    </lineage>
</organism>
<name>A0ABY2SLP0_9HYPH</name>
<dbReference type="EMBL" id="SZPQ01000015">
    <property type="protein sequence ID" value="TKI06109.1"/>
    <property type="molecule type" value="Genomic_DNA"/>
</dbReference>